<dbReference type="Proteomes" id="UP000824890">
    <property type="component" value="Unassembled WGS sequence"/>
</dbReference>
<evidence type="ECO:0000256" key="4">
    <source>
        <dbReference type="ARBA" id="ARBA00012483"/>
    </source>
</evidence>
<feature type="compositionally biased region" description="Acidic residues" evidence="15">
    <location>
        <begin position="391"/>
        <end position="400"/>
    </location>
</feature>
<dbReference type="SMART" id="SM00184">
    <property type="entry name" value="RING"/>
    <property type="match status" value="2"/>
</dbReference>
<gene>
    <name evidence="18" type="ORF">HID58_058198</name>
</gene>
<feature type="compositionally biased region" description="Basic and acidic residues" evidence="15">
    <location>
        <begin position="318"/>
        <end position="329"/>
    </location>
</feature>
<feature type="region of interest" description="Disordered" evidence="15">
    <location>
        <begin position="151"/>
        <end position="175"/>
    </location>
</feature>
<evidence type="ECO:0000313" key="18">
    <source>
        <dbReference type="EMBL" id="KAH0882102.1"/>
    </source>
</evidence>
<dbReference type="Pfam" id="PF13639">
    <property type="entry name" value="zf-RING_2"/>
    <property type="match status" value="2"/>
</dbReference>
<keyword evidence="12 16" id="KW-0472">Membrane</keyword>
<evidence type="ECO:0000256" key="15">
    <source>
        <dbReference type="SAM" id="MobiDB-lite"/>
    </source>
</evidence>
<evidence type="ECO:0000256" key="7">
    <source>
        <dbReference type="ARBA" id="ARBA00022723"/>
    </source>
</evidence>
<comment type="subcellular location">
    <subcellularLocation>
        <location evidence="2">Membrane</location>
        <topology evidence="2">Single-pass membrane protein</topology>
    </subcellularLocation>
</comment>
<evidence type="ECO:0000256" key="10">
    <source>
        <dbReference type="ARBA" id="ARBA00022833"/>
    </source>
</evidence>
<evidence type="ECO:0000256" key="14">
    <source>
        <dbReference type="PROSITE-ProRule" id="PRU00175"/>
    </source>
</evidence>
<keyword evidence="19" id="KW-1185">Reference proteome</keyword>
<evidence type="ECO:0000256" key="13">
    <source>
        <dbReference type="ARBA" id="ARBA00024209"/>
    </source>
</evidence>
<keyword evidence="7" id="KW-0479">Metal-binding</keyword>
<dbReference type="PROSITE" id="PS50089">
    <property type="entry name" value="ZF_RING_2"/>
    <property type="match status" value="2"/>
</dbReference>
<dbReference type="SUPFAM" id="SSF57850">
    <property type="entry name" value="RING/U-box"/>
    <property type="match status" value="2"/>
</dbReference>
<keyword evidence="8 14" id="KW-0863">Zinc-finger</keyword>
<keyword evidence="9" id="KW-0833">Ubl conjugation pathway</keyword>
<keyword evidence="11 16" id="KW-1133">Transmembrane helix</keyword>
<feature type="compositionally biased region" description="Polar residues" evidence="15">
    <location>
        <begin position="334"/>
        <end position="344"/>
    </location>
</feature>
<dbReference type="InterPro" id="IPR001841">
    <property type="entry name" value="Znf_RING"/>
</dbReference>
<dbReference type="EC" id="2.3.2.27" evidence="4"/>
<feature type="transmembrane region" description="Helical" evidence="16">
    <location>
        <begin position="30"/>
        <end position="51"/>
    </location>
</feature>
<dbReference type="InterPro" id="IPR013083">
    <property type="entry name" value="Znf_RING/FYVE/PHD"/>
</dbReference>
<feature type="compositionally biased region" description="Basic and acidic residues" evidence="15">
    <location>
        <begin position="401"/>
        <end position="414"/>
    </location>
</feature>
<evidence type="ECO:0000256" key="1">
    <source>
        <dbReference type="ARBA" id="ARBA00000900"/>
    </source>
</evidence>
<keyword evidence="6 16" id="KW-0812">Transmembrane</keyword>
<feature type="region of interest" description="Disordered" evidence="15">
    <location>
        <begin position="318"/>
        <end position="344"/>
    </location>
</feature>
<comment type="catalytic activity">
    <reaction evidence="1">
        <text>S-ubiquitinyl-[E2 ubiquitin-conjugating enzyme]-L-cysteine + [acceptor protein]-L-lysine = [E2 ubiquitin-conjugating enzyme]-L-cysteine + N(6)-ubiquitinyl-[acceptor protein]-L-lysine.</text>
        <dbReference type="EC" id="2.3.2.27"/>
    </reaction>
</comment>
<evidence type="ECO:0000256" key="6">
    <source>
        <dbReference type="ARBA" id="ARBA00022692"/>
    </source>
</evidence>
<evidence type="ECO:0000256" key="12">
    <source>
        <dbReference type="ARBA" id="ARBA00023136"/>
    </source>
</evidence>
<proteinExistence type="inferred from homology"/>
<evidence type="ECO:0000256" key="2">
    <source>
        <dbReference type="ARBA" id="ARBA00004167"/>
    </source>
</evidence>
<dbReference type="PANTHER" id="PTHR46913:SF1">
    <property type="entry name" value="RING-H2 FINGER PROTEIN ATL16"/>
    <property type="match status" value="1"/>
</dbReference>
<evidence type="ECO:0000256" key="16">
    <source>
        <dbReference type="SAM" id="Phobius"/>
    </source>
</evidence>
<feature type="compositionally biased region" description="Basic and acidic residues" evidence="15">
    <location>
        <begin position="151"/>
        <end position="163"/>
    </location>
</feature>
<evidence type="ECO:0000256" key="3">
    <source>
        <dbReference type="ARBA" id="ARBA00004906"/>
    </source>
</evidence>
<reference evidence="18 19" key="1">
    <citation type="submission" date="2021-05" db="EMBL/GenBank/DDBJ databases">
        <title>Genome Assembly of Synthetic Allotetraploid Brassica napus Reveals Homoeologous Exchanges between Subgenomes.</title>
        <authorList>
            <person name="Davis J.T."/>
        </authorList>
    </citation>
    <scope>NUCLEOTIDE SEQUENCE [LARGE SCALE GENOMIC DNA]</scope>
    <source>
        <strain evidence="19">cv. Da-Ae</strain>
        <tissue evidence="18">Seedling</tissue>
    </source>
</reference>
<dbReference type="Gene3D" id="3.30.40.10">
    <property type="entry name" value="Zinc/RING finger domain, C3HC4 (zinc finger)"/>
    <property type="match status" value="2"/>
</dbReference>
<protein>
    <recommendedName>
        <fullName evidence="4">RING-type E3 ubiquitin transferase</fullName>
        <ecNumber evidence="4">2.3.2.27</ecNumber>
    </recommendedName>
</protein>
<feature type="domain" description="RING-type" evidence="17">
    <location>
        <begin position="270"/>
        <end position="312"/>
    </location>
</feature>
<evidence type="ECO:0000256" key="8">
    <source>
        <dbReference type="ARBA" id="ARBA00022771"/>
    </source>
</evidence>
<sequence>MSSDRNSDHVIEPDRLFWQNTASYNGSSKILLVTIVAFSIIIIIVFTYHLYERFILRRRRSTFQGRSFTVVTQPPKRGLGKVAIASLPTFVVGVNGDDVPATECAVCLALLEEKDTARMLPNCKHVFHMTCVDTWLTTHSTCPICRTEVEPSQRLEPEPREGPVGDGASSSEYKSSGSTVVRLDSFRRILTRERSLDRNDHSRVDQDLCAYHLYPRFVLRGGRRSTFQGHSLTLVTQPPKHGLDIVVIDSLPTFVVGVNGDHDVSATTECAVCLALLEEKDTARMLPNCKHVFHVTCVDTWLATHSTCPICRTDVEPSHRLEPEPREGPVGDGASSSDYKSGGSTVVRLDSFRRILTRERSSDRNDHSRVDQDQVYFRKRRKKINAVGLTGEEELLEEENESKASEEKRGFEEE</sequence>
<feature type="domain" description="RING-type" evidence="17">
    <location>
        <begin position="104"/>
        <end position="146"/>
    </location>
</feature>
<evidence type="ECO:0000256" key="5">
    <source>
        <dbReference type="ARBA" id="ARBA00022679"/>
    </source>
</evidence>
<comment type="similarity">
    <text evidence="13">Belongs to the RING-type zinc finger family. ATL subfamily.</text>
</comment>
<evidence type="ECO:0000259" key="17">
    <source>
        <dbReference type="PROSITE" id="PS50089"/>
    </source>
</evidence>
<comment type="pathway">
    <text evidence="3">Protein modification; protein ubiquitination.</text>
</comment>
<dbReference type="EMBL" id="JAGKQM010000014">
    <property type="protein sequence ID" value="KAH0882102.1"/>
    <property type="molecule type" value="Genomic_DNA"/>
</dbReference>
<dbReference type="InterPro" id="IPR044600">
    <property type="entry name" value="ATL1/ATL16-like"/>
</dbReference>
<keyword evidence="5" id="KW-0808">Transferase</keyword>
<feature type="region of interest" description="Disordered" evidence="15">
    <location>
        <begin position="388"/>
        <end position="414"/>
    </location>
</feature>
<dbReference type="CDD" id="cd16461">
    <property type="entry name" value="RING-H2_EL5-like"/>
    <property type="match status" value="2"/>
</dbReference>
<evidence type="ECO:0000256" key="11">
    <source>
        <dbReference type="ARBA" id="ARBA00022989"/>
    </source>
</evidence>
<evidence type="ECO:0000313" key="19">
    <source>
        <dbReference type="Proteomes" id="UP000824890"/>
    </source>
</evidence>
<keyword evidence="10" id="KW-0862">Zinc</keyword>
<accession>A0ABQ7ZPC8</accession>
<dbReference type="PANTHER" id="PTHR46913">
    <property type="entry name" value="RING-H2 FINGER PROTEIN ATL16"/>
    <property type="match status" value="1"/>
</dbReference>
<organism evidence="18 19">
    <name type="scientific">Brassica napus</name>
    <name type="common">Rape</name>
    <dbReference type="NCBI Taxonomy" id="3708"/>
    <lineage>
        <taxon>Eukaryota</taxon>
        <taxon>Viridiplantae</taxon>
        <taxon>Streptophyta</taxon>
        <taxon>Embryophyta</taxon>
        <taxon>Tracheophyta</taxon>
        <taxon>Spermatophyta</taxon>
        <taxon>Magnoliopsida</taxon>
        <taxon>eudicotyledons</taxon>
        <taxon>Gunneridae</taxon>
        <taxon>Pentapetalae</taxon>
        <taxon>rosids</taxon>
        <taxon>malvids</taxon>
        <taxon>Brassicales</taxon>
        <taxon>Brassicaceae</taxon>
        <taxon>Brassiceae</taxon>
        <taxon>Brassica</taxon>
    </lineage>
</organism>
<evidence type="ECO:0000256" key="9">
    <source>
        <dbReference type="ARBA" id="ARBA00022786"/>
    </source>
</evidence>
<comment type="caution">
    <text evidence="18">The sequence shown here is derived from an EMBL/GenBank/DDBJ whole genome shotgun (WGS) entry which is preliminary data.</text>
</comment>
<name>A0ABQ7ZPC8_BRANA</name>